<protein>
    <submittedName>
        <fullName evidence="2">Uncharacterized protein</fullName>
    </submittedName>
</protein>
<gene>
    <name evidence="2" type="ORF">ACFFN0_02160</name>
</gene>
<dbReference type="RefSeq" id="WP_181409652.1">
    <property type="nucleotide sequence ID" value="NZ_JBHMAX010000005.1"/>
</dbReference>
<dbReference type="Proteomes" id="UP001589613">
    <property type="component" value="Unassembled WGS sequence"/>
</dbReference>
<evidence type="ECO:0000313" key="2">
    <source>
        <dbReference type="EMBL" id="MFB9730842.1"/>
    </source>
</evidence>
<feature type="compositionally biased region" description="Low complexity" evidence="1">
    <location>
        <begin position="211"/>
        <end position="225"/>
    </location>
</feature>
<evidence type="ECO:0000256" key="1">
    <source>
        <dbReference type="SAM" id="MobiDB-lite"/>
    </source>
</evidence>
<name>A0ABV5UZ76_9MICO</name>
<proteinExistence type="predicted"/>
<dbReference type="EMBL" id="JBHMAX010000005">
    <property type="protein sequence ID" value="MFB9730842.1"/>
    <property type="molecule type" value="Genomic_DNA"/>
</dbReference>
<feature type="region of interest" description="Disordered" evidence="1">
    <location>
        <begin position="181"/>
        <end position="225"/>
    </location>
</feature>
<reference evidence="2 3" key="1">
    <citation type="submission" date="2024-09" db="EMBL/GenBank/DDBJ databases">
        <authorList>
            <person name="Sun Q."/>
            <person name="Mori K."/>
        </authorList>
    </citation>
    <scope>NUCLEOTIDE SEQUENCE [LARGE SCALE GENOMIC DNA]</scope>
    <source>
        <strain evidence="2 3">JCM 12763</strain>
    </source>
</reference>
<organism evidence="2 3">
    <name type="scientific">Ornithinimicrobium kibberense</name>
    <dbReference type="NCBI Taxonomy" id="282060"/>
    <lineage>
        <taxon>Bacteria</taxon>
        <taxon>Bacillati</taxon>
        <taxon>Actinomycetota</taxon>
        <taxon>Actinomycetes</taxon>
        <taxon>Micrococcales</taxon>
        <taxon>Ornithinimicrobiaceae</taxon>
        <taxon>Ornithinimicrobium</taxon>
    </lineage>
</organism>
<evidence type="ECO:0000313" key="3">
    <source>
        <dbReference type="Proteomes" id="UP001589613"/>
    </source>
</evidence>
<accession>A0ABV5UZ76</accession>
<sequence length="225" mass="24291">MPDAPDPALLDVPSVEALRRTVAEQEPLLTGPPLHDSVTVRVRRVLGAAADLLELLDEDISGRPAGARTTGPVDDLDLLARDTVARAVTWVVESVGAHLRLPSRFAAGHAVEGEHPPLLALVDDLDLLGLTVDHAYDAVHRADPDHARRQREVLLTRFGTTTRPDRLVDETGVRPEHLDEQVLDDHGLQVGEDGIPRLPVPDQPDPHHETTAAAPGPDTPTQETT</sequence>
<keyword evidence="3" id="KW-1185">Reference proteome</keyword>
<comment type="caution">
    <text evidence="2">The sequence shown here is derived from an EMBL/GenBank/DDBJ whole genome shotgun (WGS) entry which is preliminary data.</text>
</comment>